<reference evidence="1 2" key="1">
    <citation type="submission" date="2017-01" db="EMBL/GenBank/DDBJ databases">
        <authorList>
            <person name="Mah S.A."/>
            <person name="Swanson W.J."/>
            <person name="Moy G.W."/>
            <person name="Vacquier V.D."/>
        </authorList>
    </citation>
    <scope>NUCLEOTIDE SEQUENCE [LARGE SCALE GENOMIC DNA]</scope>
    <source>
        <strain evidence="1 2">CPCC 203464</strain>
    </source>
</reference>
<accession>A0A1N7FDV0</accession>
<protein>
    <submittedName>
        <fullName evidence="1">Uncharacterized protein</fullName>
    </submittedName>
</protein>
<organism evidence="1 2">
    <name type="scientific">Williamsia sterculiae</name>
    <dbReference type="NCBI Taxonomy" id="1344003"/>
    <lineage>
        <taxon>Bacteria</taxon>
        <taxon>Bacillati</taxon>
        <taxon>Actinomycetota</taxon>
        <taxon>Actinomycetes</taxon>
        <taxon>Mycobacteriales</taxon>
        <taxon>Nocardiaceae</taxon>
        <taxon>Williamsia</taxon>
    </lineage>
</organism>
<gene>
    <name evidence="1" type="ORF">SAMN05445060_1979</name>
</gene>
<dbReference type="Proteomes" id="UP000186218">
    <property type="component" value="Unassembled WGS sequence"/>
</dbReference>
<keyword evidence="2" id="KW-1185">Reference proteome</keyword>
<name>A0A1N7FDV0_9NOCA</name>
<proteinExistence type="predicted"/>
<dbReference type="STRING" id="1344003.SAMN05445060_1979"/>
<dbReference type="EMBL" id="FTNT01000005">
    <property type="protein sequence ID" value="SIR98598.1"/>
    <property type="molecule type" value="Genomic_DNA"/>
</dbReference>
<evidence type="ECO:0000313" key="1">
    <source>
        <dbReference type="EMBL" id="SIR98598.1"/>
    </source>
</evidence>
<sequence length="73" mass="8010">MTRGRPKRQCTSCGNWTRSVEQLCRRHRSADSPPAVHIDGTVINVLGRSLTPPQAMGLADLLVDAAERVGDQR</sequence>
<dbReference type="AlphaFoldDB" id="A0A1N7FDV0"/>
<evidence type="ECO:0000313" key="2">
    <source>
        <dbReference type="Proteomes" id="UP000186218"/>
    </source>
</evidence>